<dbReference type="EMBL" id="LCRH01000055">
    <property type="protein sequence ID" value="KKW31580.1"/>
    <property type="molecule type" value="Genomic_DNA"/>
</dbReference>
<accession>A0A0G1XL32</accession>
<dbReference type="Pfam" id="PF00781">
    <property type="entry name" value="DAGK_cat"/>
    <property type="match status" value="1"/>
</dbReference>
<dbReference type="PROSITE" id="PS50146">
    <property type="entry name" value="DAGK"/>
    <property type="match status" value="1"/>
</dbReference>
<dbReference type="InterPro" id="IPR001206">
    <property type="entry name" value="Diacylglycerol_kinase_cat_dom"/>
</dbReference>
<keyword evidence="2" id="KW-0418">Kinase</keyword>
<organism evidence="2 3">
    <name type="scientific">Candidatus Uhrbacteria bacterium GW2011_GWA2_52_8d</name>
    <dbReference type="NCBI Taxonomy" id="1618979"/>
    <lineage>
        <taxon>Bacteria</taxon>
        <taxon>Candidatus Uhriibacteriota</taxon>
    </lineage>
</organism>
<keyword evidence="2" id="KW-0808">Transferase</keyword>
<dbReference type="SUPFAM" id="SSF111331">
    <property type="entry name" value="NAD kinase/diacylglycerol kinase-like"/>
    <property type="match status" value="1"/>
</dbReference>
<dbReference type="AlphaFoldDB" id="A0A0G1XL32"/>
<dbReference type="GO" id="GO:0016301">
    <property type="term" value="F:kinase activity"/>
    <property type="evidence" value="ECO:0007669"/>
    <property type="project" value="UniProtKB-KW"/>
</dbReference>
<reference evidence="2 3" key="1">
    <citation type="journal article" date="2015" name="Nature">
        <title>rRNA introns, odd ribosomes, and small enigmatic genomes across a large radiation of phyla.</title>
        <authorList>
            <person name="Brown C.T."/>
            <person name="Hug L.A."/>
            <person name="Thomas B.C."/>
            <person name="Sharon I."/>
            <person name="Castelle C.J."/>
            <person name="Singh A."/>
            <person name="Wilkins M.J."/>
            <person name="Williams K.H."/>
            <person name="Banfield J.F."/>
        </authorList>
    </citation>
    <scope>NUCLEOTIDE SEQUENCE [LARGE SCALE GENOMIC DNA]</scope>
</reference>
<protein>
    <submittedName>
        <fullName evidence="2">Transcription regulator (Contains diacylglycerol kinase catalytic domain)</fullName>
    </submittedName>
</protein>
<proteinExistence type="predicted"/>
<feature type="domain" description="DAGKc" evidence="1">
    <location>
        <begin position="54"/>
        <end position="136"/>
    </location>
</feature>
<sequence>MWKCSNHLLVYCYLYDEYIQENKRFERELLKIENRLTDLGIAGKVSRLALFRNAEEMIRDEINHGVSTIVVVGNDETIRKVIDVVADNDVVLGIIPIGPANELARMMGIPEGVAACDVLSARRVEKIDLGTVNGRRFVTGVTMPNFHAEITCEDKFRVTSIARQAELEIRNLADVTDPRDGRFEAVIRAVVKKGWGIFGKAQLMESILPLSSMAIRSEKPISLFVDGEEMRSTRFDIGIEPLLLKVITGKARVF</sequence>
<dbReference type="InterPro" id="IPR017438">
    <property type="entry name" value="ATP-NAD_kinase_N"/>
</dbReference>
<name>A0A0G1XL32_9BACT</name>
<dbReference type="Gene3D" id="3.40.50.10330">
    <property type="entry name" value="Probable inorganic polyphosphate/atp-NAD kinase, domain 1"/>
    <property type="match status" value="1"/>
</dbReference>
<dbReference type="InterPro" id="IPR016064">
    <property type="entry name" value="NAD/diacylglycerol_kinase_sf"/>
</dbReference>
<evidence type="ECO:0000313" key="3">
    <source>
        <dbReference type="Proteomes" id="UP000034054"/>
    </source>
</evidence>
<evidence type="ECO:0000313" key="2">
    <source>
        <dbReference type="EMBL" id="KKW31580.1"/>
    </source>
</evidence>
<evidence type="ECO:0000259" key="1">
    <source>
        <dbReference type="PROSITE" id="PS50146"/>
    </source>
</evidence>
<dbReference type="Proteomes" id="UP000034054">
    <property type="component" value="Unassembled WGS sequence"/>
</dbReference>
<gene>
    <name evidence="2" type="ORF">UY76_C0055G0003</name>
</gene>
<comment type="caution">
    <text evidence="2">The sequence shown here is derived from an EMBL/GenBank/DDBJ whole genome shotgun (WGS) entry which is preliminary data.</text>
</comment>